<evidence type="ECO:0000313" key="2">
    <source>
        <dbReference type="Proteomes" id="UP001519295"/>
    </source>
</evidence>
<dbReference type="EMBL" id="JAGINU010000001">
    <property type="protein sequence ID" value="MBP2364767.1"/>
    <property type="molecule type" value="Genomic_DNA"/>
</dbReference>
<accession>A0ABS4VLI8</accession>
<keyword evidence="2" id="KW-1185">Reference proteome</keyword>
<name>A0ABS4VLI8_9PSEU</name>
<gene>
    <name evidence="1" type="ORF">JOF36_000463</name>
</gene>
<dbReference type="RefSeq" id="WP_210024785.1">
    <property type="nucleotide sequence ID" value="NZ_JAGINU010000001.1"/>
</dbReference>
<evidence type="ECO:0008006" key="3">
    <source>
        <dbReference type="Google" id="ProtNLM"/>
    </source>
</evidence>
<sequence length="156" mass="17589">MTIETTGASGGRISSPEHAAVRTDYADRFALATGIEADPEQWARAMFGDTPGFFGTVVWRGLLQLRLERRRSTDTVAGWRITARDEEWVRLEARSWFLSGNLIVQVEPSGVALTTVIRYDRFPARWWWPLLARVHRRLTPGVLAEAAERLSGHAGR</sequence>
<proteinExistence type="predicted"/>
<dbReference type="Proteomes" id="UP001519295">
    <property type="component" value="Unassembled WGS sequence"/>
</dbReference>
<evidence type="ECO:0000313" key="1">
    <source>
        <dbReference type="EMBL" id="MBP2364767.1"/>
    </source>
</evidence>
<protein>
    <recommendedName>
        <fullName evidence="3">Polyketide cyclase/dehydrase/lipid transport protein</fullName>
    </recommendedName>
</protein>
<organism evidence="1 2">
    <name type="scientific">Pseudonocardia parietis</name>
    <dbReference type="NCBI Taxonomy" id="570936"/>
    <lineage>
        <taxon>Bacteria</taxon>
        <taxon>Bacillati</taxon>
        <taxon>Actinomycetota</taxon>
        <taxon>Actinomycetes</taxon>
        <taxon>Pseudonocardiales</taxon>
        <taxon>Pseudonocardiaceae</taxon>
        <taxon>Pseudonocardia</taxon>
    </lineage>
</organism>
<comment type="caution">
    <text evidence="1">The sequence shown here is derived from an EMBL/GenBank/DDBJ whole genome shotgun (WGS) entry which is preliminary data.</text>
</comment>
<reference evidence="1 2" key="1">
    <citation type="submission" date="2021-03" db="EMBL/GenBank/DDBJ databases">
        <title>Sequencing the genomes of 1000 actinobacteria strains.</title>
        <authorList>
            <person name="Klenk H.-P."/>
        </authorList>
    </citation>
    <scope>NUCLEOTIDE SEQUENCE [LARGE SCALE GENOMIC DNA]</scope>
    <source>
        <strain evidence="1 2">DSM 45256</strain>
    </source>
</reference>